<evidence type="ECO:0000313" key="3">
    <source>
        <dbReference type="Proteomes" id="UP000681720"/>
    </source>
</evidence>
<dbReference type="EMBL" id="CAJOBJ010331480">
    <property type="protein sequence ID" value="CAF5183336.1"/>
    <property type="molecule type" value="Genomic_DNA"/>
</dbReference>
<dbReference type="AlphaFoldDB" id="A0A8S3HJU3"/>
<feature type="compositionally biased region" description="Acidic residues" evidence="1">
    <location>
        <begin position="106"/>
        <end position="119"/>
    </location>
</feature>
<name>A0A8S3HJU3_9BILA</name>
<dbReference type="Proteomes" id="UP000681720">
    <property type="component" value="Unassembled WGS sequence"/>
</dbReference>
<feature type="compositionally biased region" description="Basic residues" evidence="1">
    <location>
        <begin position="64"/>
        <end position="96"/>
    </location>
</feature>
<gene>
    <name evidence="2" type="ORF">GIL414_LOCUS70087</name>
</gene>
<evidence type="ECO:0000256" key="1">
    <source>
        <dbReference type="SAM" id="MobiDB-lite"/>
    </source>
</evidence>
<reference evidence="2" key="1">
    <citation type="submission" date="2021-02" db="EMBL/GenBank/DDBJ databases">
        <authorList>
            <person name="Nowell W R."/>
        </authorList>
    </citation>
    <scope>NUCLEOTIDE SEQUENCE</scope>
</reference>
<evidence type="ECO:0000313" key="2">
    <source>
        <dbReference type="EMBL" id="CAF5183336.1"/>
    </source>
</evidence>
<comment type="caution">
    <text evidence="2">The sequence shown here is derived from an EMBL/GenBank/DDBJ whole genome shotgun (WGS) entry which is preliminary data.</text>
</comment>
<protein>
    <submittedName>
        <fullName evidence="2">Uncharacterized protein</fullName>
    </submittedName>
</protein>
<accession>A0A8S3HJU3</accession>
<feature type="non-terminal residue" evidence="2">
    <location>
        <position position="1"/>
    </location>
</feature>
<sequence>TAEYLSTLTTLTEVRDKWVANKAIPTAPFAPTLFGGLFGASTTPASTSIRTKKTRVRTPVIKKKSVKTRKTATKAKNIVKKKKAKRSVVRGTRRSTRIAFSGNHEVEEEEKSTENEEMETSTLPAAKPAKMVPHISHVTLADDELLDVSQTRRLVRKCVARNKLKSA</sequence>
<organism evidence="2 3">
    <name type="scientific">Rotaria magnacalcarata</name>
    <dbReference type="NCBI Taxonomy" id="392030"/>
    <lineage>
        <taxon>Eukaryota</taxon>
        <taxon>Metazoa</taxon>
        <taxon>Spiralia</taxon>
        <taxon>Gnathifera</taxon>
        <taxon>Rotifera</taxon>
        <taxon>Eurotatoria</taxon>
        <taxon>Bdelloidea</taxon>
        <taxon>Philodinida</taxon>
        <taxon>Philodinidae</taxon>
        <taxon>Rotaria</taxon>
    </lineage>
</organism>
<proteinExistence type="predicted"/>
<feature type="region of interest" description="Disordered" evidence="1">
    <location>
        <begin position="64"/>
        <end position="130"/>
    </location>
</feature>